<protein>
    <submittedName>
        <fullName evidence="2">DUF1361 domain-containing protein</fullName>
    </submittedName>
</protein>
<gene>
    <name evidence="2" type="ORF">J2I47_00760</name>
</gene>
<name>A0A939K463_9BACT</name>
<feature type="transmembrane region" description="Helical" evidence="1">
    <location>
        <begin position="91"/>
        <end position="109"/>
    </location>
</feature>
<reference evidence="2" key="1">
    <citation type="submission" date="2021-03" db="EMBL/GenBank/DDBJ databases">
        <title>Fibrella sp. HMF5335 genome sequencing and assembly.</title>
        <authorList>
            <person name="Kang H."/>
            <person name="Kim H."/>
            <person name="Bae S."/>
            <person name="Joh K."/>
        </authorList>
    </citation>
    <scope>NUCLEOTIDE SEQUENCE</scope>
    <source>
        <strain evidence="2">HMF5335</strain>
    </source>
</reference>
<feature type="transmembrane region" description="Helical" evidence="1">
    <location>
        <begin position="50"/>
        <end position="71"/>
    </location>
</feature>
<feature type="transmembrane region" description="Helical" evidence="1">
    <location>
        <begin position="212"/>
        <end position="229"/>
    </location>
</feature>
<sequence length="242" mass="26879">MLYPTKFLVKQSTPTVPSSQGEGLRALALLTAVCLLFAVGRGLFTGVWWYLILGAWNLFLALFPLGVMLVLRDLRAAPGLLTGNRLKLVTWSALGLWLLFMPNAPYIITDLFHLRHTDNTYIYYDTLLIFVGALTGLLAGLYSTLLAHRLLNTLTDSITAWGLVLACQGLAGFGIFLGRFGRWNSWHLVSKPIVLSRALWDALGDPVAQKVTMTYGFGLAVLYVAFWLFTESRVSTRSDTYP</sequence>
<evidence type="ECO:0000313" key="3">
    <source>
        <dbReference type="Proteomes" id="UP000664034"/>
    </source>
</evidence>
<feature type="transmembrane region" description="Helical" evidence="1">
    <location>
        <begin position="121"/>
        <end position="146"/>
    </location>
</feature>
<keyword evidence="3" id="KW-1185">Reference proteome</keyword>
<evidence type="ECO:0000256" key="1">
    <source>
        <dbReference type="SAM" id="Phobius"/>
    </source>
</evidence>
<feature type="transmembrane region" description="Helical" evidence="1">
    <location>
        <begin position="158"/>
        <end position="178"/>
    </location>
</feature>
<keyword evidence="1" id="KW-0472">Membrane</keyword>
<keyword evidence="1" id="KW-0812">Transmembrane</keyword>
<organism evidence="2 3">
    <name type="scientific">Fibrella rubiginis</name>
    <dbReference type="NCBI Taxonomy" id="2817060"/>
    <lineage>
        <taxon>Bacteria</taxon>
        <taxon>Pseudomonadati</taxon>
        <taxon>Bacteroidota</taxon>
        <taxon>Cytophagia</taxon>
        <taxon>Cytophagales</taxon>
        <taxon>Spirosomataceae</taxon>
        <taxon>Fibrella</taxon>
    </lineage>
</organism>
<accession>A0A939K463</accession>
<evidence type="ECO:0000313" key="2">
    <source>
        <dbReference type="EMBL" id="MBO0935065.1"/>
    </source>
</evidence>
<dbReference type="Proteomes" id="UP000664034">
    <property type="component" value="Unassembled WGS sequence"/>
</dbReference>
<dbReference type="RefSeq" id="WP_207362637.1">
    <property type="nucleotide sequence ID" value="NZ_JAFMYV010000001.1"/>
</dbReference>
<keyword evidence="1" id="KW-1133">Transmembrane helix</keyword>
<feature type="transmembrane region" description="Helical" evidence="1">
    <location>
        <begin position="26"/>
        <end position="44"/>
    </location>
</feature>
<dbReference type="InterPro" id="IPR009793">
    <property type="entry name" value="DUF1361"/>
</dbReference>
<comment type="caution">
    <text evidence="2">The sequence shown here is derived from an EMBL/GenBank/DDBJ whole genome shotgun (WGS) entry which is preliminary data.</text>
</comment>
<dbReference type="Pfam" id="PF07099">
    <property type="entry name" value="DUF1361"/>
    <property type="match status" value="1"/>
</dbReference>
<dbReference type="EMBL" id="JAFMYV010000001">
    <property type="protein sequence ID" value="MBO0935065.1"/>
    <property type="molecule type" value="Genomic_DNA"/>
</dbReference>
<proteinExistence type="predicted"/>
<dbReference type="AlphaFoldDB" id="A0A939K463"/>